<keyword evidence="1" id="KW-0238">DNA-binding</keyword>
<dbReference type="Proteomes" id="UP000236449">
    <property type="component" value="Unassembled WGS sequence"/>
</dbReference>
<evidence type="ECO:0000256" key="2">
    <source>
        <dbReference type="ARBA" id="ARBA00023172"/>
    </source>
</evidence>
<feature type="domain" description="Tyr recombinase" evidence="3">
    <location>
        <begin position="129"/>
        <end position="312"/>
    </location>
</feature>
<evidence type="ECO:0000259" key="3">
    <source>
        <dbReference type="PROSITE" id="PS51898"/>
    </source>
</evidence>
<dbReference type="AlphaFoldDB" id="A0A2J8HY76"/>
<keyword evidence="2" id="KW-0233">DNA recombination</keyword>
<name>A0A2J8HY76_VIBDI</name>
<dbReference type="SUPFAM" id="SSF47823">
    <property type="entry name" value="lambda integrase-like, N-terminal domain"/>
    <property type="match status" value="1"/>
</dbReference>
<dbReference type="GO" id="GO:0003677">
    <property type="term" value="F:DNA binding"/>
    <property type="evidence" value="ECO:0007669"/>
    <property type="project" value="UniProtKB-KW"/>
</dbReference>
<comment type="caution">
    <text evidence="4">The sequence shown here is derived from an EMBL/GenBank/DDBJ whole genome shotgun (WGS) entry which is preliminary data.</text>
</comment>
<dbReference type="OrthoDB" id="5914130at2"/>
<dbReference type="InterPro" id="IPR010998">
    <property type="entry name" value="Integrase_recombinase_N"/>
</dbReference>
<dbReference type="InterPro" id="IPR011010">
    <property type="entry name" value="DNA_brk_join_enz"/>
</dbReference>
<dbReference type="Gene3D" id="1.10.150.130">
    <property type="match status" value="1"/>
</dbReference>
<reference evidence="4 5" key="1">
    <citation type="submission" date="2018-01" db="EMBL/GenBank/DDBJ databases">
        <title>Draft genome sequences of six Vibrio diazotrophicus strains isolated from deep-sea sediments of the Baltic Sea.</title>
        <authorList>
            <person name="Castillo D."/>
            <person name="Vandieken V."/>
            <person name="Chiang O."/>
            <person name="Middelboe M."/>
        </authorList>
    </citation>
    <scope>NUCLEOTIDE SEQUENCE [LARGE SCALE GENOMIC DNA]</scope>
    <source>
        <strain evidence="4 5">60.27F</strain>
    </source>
</reference>
<gene>
    <name evidence="4" type="ORF">C1N32_16605</name>
</gene>
<sequence>MKKKLTCVTDQNILKHKLTEFNKTVSLEQMNDLTQHSYAHNSLLALKNDWNLFVSFCQSKSVMALPASVTATRLFLESEAKVRKYSSIRRYSVTIGLIHRLLALKDPTNNPQVRQSLMALRLNKKGDEEQATSFTSVHLEALYSSYSTSKSVKEIRDLAIYHVMFECALKRSELKSLTFSQIETNNEYLVLSFGQSQYQLSRNATNCLNKWLKIVTRDSNYVFRSIDKHGNVADNILNDSSIFRILRNAGTLLGKPELKFSGQSARVGAVQELSEQGYKIKEIQEFGRWLSPAMPYQYVGNKGTAEQEKLKFFSFKPWE</sequence>
<dbReference type="GO" id="GO:0015074">
    <property type="term" value="P:DNA integration"/>
    <property type="evidence" value="ECO:0007669"/>
    <property type="project" value="InterPro"/>
</dbReference>
<dbReference type="SUPFAM" id="SSF56349">
    <property type="entry name" value="DNA breaking-rejoining enzymes"/>
    <property type="match status" value="1"/>
</dbReference>
<protein>
    <submittedName>
        <fullName evidence="4">Integrase</fullName>
    </submittedName>
</protein>
<evidence type="ECO:0000313" key="4">
    <source>
        <dbReference type="EMBL" id="PNI03226.1"/>
    </source>
</evidence>
<evidence type="ECO:0000313" key="5">
    <source>
        <dbReference type="Proteomes" id="UP000236449"/>
    </source>
</evidence>
<evidence type="ECO:0000256" key="1">
    <source>
        <dbReference type="ARBA" id="ARBA00023125"/>
    </source>
</evidence>
<dbReference type="RefSeq" id="WP_102966828.1">
    <property type="nucleotide sequence ID" value="NZ_JBJKCE010000002.1"/>
</dbReference>
<dbReference type="PROSITE" id="PS51898">
    <property type="entry name" value="TYR_RECOMBINASE"/>
    <property type="match status" value="1"/>
</dbReference>
<accession>A0A2J8HY76</accession>
<dbReference type="Gene3D" id="1.10.443.10">
    <property type="entry name" value="Intergrase catalytic core"/>
    <property type="match status" value="1"/>
</dbReference>
<dbReference type="GO" id="GO:0006310">
    <property type="term" value="P:DNA recombination"/>
    <property type="evidence" value="ECO:0007669"/>
    <property type="project" value="UniProtKB-KW"/>
</dbReference>
<dbReference type="Pfam" id="PF00589">
    <property type="entry name" value="Phage_integrase"/>
    <property type="match status" value="1"/>
</dbReference>
<proteinExistence type="predicted"/>
<dbReference type="InterPro" id="IPR002104">
    <property type="entry name" value="Integrase_catalytic"/>
</dbReference>
<dbReference type="InterPro" id="IPR013762">
    <property type="entry name" value="Integrase-like_cat_sf"/>
</dbReference>
<organism evidence="4 5">
    <name type="scientific">Vibrio diazotrophicus</name>
    <dbReference type="NCBI Taxonomy" id="685"/>
    <lineage>
        <taxon>Bacteria</taxon>
        <taxon>Pseudomonadati</taxon>
        <taxon>Pseudomonadota</taxon>
        <taxon>Gammaproteobacteria</taxon>
        <taxon>Vibrionales</taxon>
        <taxon>Vibrionaceae</taxon>
        <taxon>Vibrio</taxon>
    </lineage>
</organism>
<dbReference type="EMBL" id="POSK01000012">
    <property type="protein sequence ID" value="PNI03226.1"/>
    <property type="molecule type" value="Genomic_DNA"/>
</dbReference>